<evidence type="ECO:0000256" key="10">
    <source>
        <dbReference type="PIRSR" id="PIRSR000388-2"/>
    </source>
</evidence>
<evidence type="ECO:0000313" key="13">
    <source>
        <dbReference type="Proteomes" id="UP001178354"/>
    </source>
</evidence>
<dbReference type="Pfam" id="PF02548">
    <property type="entry name" value="Pantoate_transf"/>
    <property type="match status" value="1"/>
</dbReference>
<evidence type="ECO:0000256" key="4">
    <source>
        <dbReference type="ARBA" id="ARBA00022655"/>
    </source>
</evidence>
<evidence type="ECO:0000256" key="5">
    <source>
        <dbReference type="ARBA" id="ARBA00022679"/>
    </source>
</evidence>
<reference evidence="12" key="2">
    <citation type="submission" date="2023-08" db="EMBL/GenBank/DDBJ databases">
        <authorList>
            <person name="Luo J."/>
        </authorList>
    </citation>
    <scope>NUCLEOTIDE SEQUENCE</scope>
    <source>
        <strain evidence="12">DSM 25064</strain>
    </source>
</reference>
<comment type="pathway">
    <text evidence="1 8">Cofactor biosynthesis; (R)-pantothenate biosynthesis; (R)-pantoate from 3-methyl-2-oxobutanoate: step 1/2.</text>
</comment>
<feature type="binding site" evidence="8 11">
    <location>
        <position position="114"/>
    </location>
    <ligand>
        <name>Mg(2+)</name>
        <dbReference type="ChEBI" id="CHEBI:18420"/>
    </ligand>
</feature>
<feature type="binding site" evidence="8 10">
    <location>
        <begin position="45"/>
        <end position="46"/>
    </location>
    <ligand>
        <name>3-methyl-2-oxobutanoate</name>
        <dbReference type="ChEBI" id="CHEBI:11851"/>
    </ligand>
</feature>
<keyword evidence="8 11" id="KW-0460">Magnesium</keyword>
<keyword evidence="5 8" id="KW-0808">Transferase</keyword>
<dbReference type="RefSeq" id="WP_305169875.1">
    <property type="nucleotide sequence ID" value="NZ_JAUUUU010000002.1"/>
</dbReference>
<evidence type="ECO:0000256" key="9">
    <source>
        <dbReference type="PIRSR" id="PIRSR000388-1"/>
    </source>
</evidence>
<evidence type="ECO:0000256" key="3">
    <source>
        <dbReference type="ARBA" id="ARBA00011424"/>
    </source>
</evidence>
<evidence type="ECO:0000256" key="6">
    <source>
        <dbReference type="ARBA" id="ARBA00022723"/>
    </source>
</evidence>
<feature type="binding site" evidence="8 11">
    <location>
        <position position="45"/>
    </location>
    <ligand>
        <name>Mg(2+)</name>
        <dbReference type="ChEBI" id="CHEBI:18420"/>
    </ligand>
</feature>
<dbReference type="NCBIfam" id="NF001452">
    <property type="entry name" value="PRK00311.1"/>
    <property type="match status" value="1"/>
</dbReference>
<gene>
    <name evidence="8 12" type="primary">panB</name>
    <name evidence="12" type="ORF">Q8A57_04925</name>
</gene>
<comment type="caution">
    <text evidence="12">The sequence shown here is derived from an EMBL/GenBank/DDBJ whole genome shotgun (WGS) entry which is preliminary data.</text>
</comment>
<dbReference type="CDD" id="cd06557">
    <property type="entry name" value="KPHMT-like"/>
    <property type="match status" value="1"/>
</dbReference>
<dbReference type="HAMAP" id="MF_00156">
    <property type="entry name" value="PanB"/>
    <property type="match status" value="1"/>
</dbReference>
<evidence type="ECO:0000256" key="8">
    <source>
        <dbReference type="HAMAP-Rule" id="MF_00156"/>
    </source>
</evidence>
<feature type="binding site" evidence="8 10">
    <location>
        <position position="112"/>
    </location>
    <ligand>
        <name>3-methyl-2-oxobutanoate</name>
        <dbReference type="ChEBI" id="CHEBI:11851"/>
    </ligand>
</feature>
<dbReference type="InterPro" id="IPR015813">
    <property type="entry name" value="Pyrv/PenolPyrv_kinase-like_dom"/>
</dbReference>
<dbReference type="PANTHER" id="PTHR20881:SF0">
    <property type="entry name" value="3-METHYL-2-OXOBUTANOATE HYDROXYMETHYLTRANSFERASE"/>
    <property type="match status" value="1"/>
</dbReference>
<evidence type="ECO:0000313" key="12">
    <source>
        <dbReference type="EMBL" id="MDP1520307.1"/>
    </source>
</evidence>
<dbReference type="Gene3D" id="3.20.20.60">
    <property type="entry name" value="Phosphoenolpyruvate-binding domains"/>
    <property type="match status" value="1"/>
</dbReference>
<dbReference type="AlphaFoldDB" id="A0AAW8B1E5"/>
<comment type="similarity">
    <text evidence="2 8">Belongs to the PanB family.</text>
</comment>
<dbReference type="PANTHER" id="PTHR20881">
    <property type="entry name" value="3-METHYL-2-OXOBUTANOATE HYDROXYMETHYLTRANSFERASE"/>
    <property type="match status" value="1"/>
</dbReference>
<dbReference type="EMBL" id="JAUUUU010000002">
    <property type="protein sequence ID" value="MDP1520307.1"/>
    <property type="molecule type" value="Genomic_DNA"/>
</dbReference>
<name>A0AAW8B1E5_9GAMM</name>
<evidence type="ECO:0000256" key="11">
    <source>
        <dbReference type="PIRSR" id="PIRSR000388-3"/>
    </source>
</evidence>
<dbReference type="SUPFAM" id="SSF51621">
    <property type="entry name" value="Phosphoenolpyruvate/pyruvate domain"/>
    <property type="match status" value="1"/>
</dbReference>
<keyword evidence="8" id="KW-0963">Cytoplasm</keyword>
<keyword evidence="13" id="KW-1185">Reference proteome</keyword>
<dbReference type="GO" id="GO:0015940">
    <property type="term" value="P:pantothenate biosynthetic process"/>
    <property type="evidence" value="ECO:0007669"/>
    <property type="project" value="UniProtKB-UniRule"/>
</dbReference>
<dbReference type="PIRSF" id="PIRSF000388">
    <property type="entry name" value="Pantoate_hydroxy_MeTrfase"/>
    <property type="match status" value="1"/>
</dbReference>
<evidence type="ECO:0000256" key="7">
    <source>
        <dbReference type="ARBA" id="ARBA00056497"/>
    </source>
</evidence>
<keyword evidence="4 8" id="KW-0566">Pantothenate biosynthesis</keyword>
<dbReference type="InterPro" id="IPR003700">
    <property type="entry name" value="Pantoate_hydroxy_MeTrfase"/>
</dbReference>
<feature type="binding site" evidence="8 10">
    <location>
        <position position="84"/>
    </location>
    <ligand>
        <name>3-methyl-2-oxobutanoate</name>
        <dbReference type="ChEBI" id="CHEBI:11851"/>
    </ligand>
</feature>
<evidence type="ECO:0000256" key="2">
    <source>
        <dbReference type="ARBA" id="ARBA00008676"/>
    </source>
</evidence>
<feature type="binding site" evidence="8 11">
    <location>
        <position position="84"/>
    </location>
    <ligand>
        <name>Mg(2+)</name>
        <dbReference type="ChEBI" id="CHEBI:18420"/>
    </ligand>
</feature>
<comment type="catalytic activity">
    <reaction evidence="8">
        <text>(6R)-5,10-methylene-5,6,7,8-tetrahydrofolate + 3-methyl-2-oxobutanoate + H2O = 2-dehydropantoate + (6S)-5,6,7,8-tetrahydrofolate</text>
        <dbReference type="Rhea" id="RHEA:11824"/>
        <dbReference type="ChEBI" id="CHEBI:11561"/>
        <dbReference type="ChEBI" id="CHEBI:11851"/>
        <dbReference type="ChEBI" id="CHEBI:15377"/>
        <dbReference type="ChEBI" id="CHEBI:15636"/>
        <dbReference type="ChEBI" id="CHEBI:57453"/>
        <dbReference type="EC" id="2.1.2.11"/>
    </reaction>
</comment>
<dbReference type="GO" id="GO:0003864">
    <property type="term" value="F:3-methyl-2-oxobutanoate hydroxymethyltransferase activity"/>
    <property type="evidence" value="ECO:0007669"/>
    <property type="project" value="UniProtKB-UniRule"/>
</dbReference>
<evidence type="ECO:0000256" key="1">
    <source>
        <dbReference type="ARBA" id="ARBA00005033"/>
    </source>
</evidence>
<comment type="function">
    <text evidence="7 8">Catalyzes the reversible reaction in which hydroxymethyl group from 5,10-methylenetetrahydrofolate is transferred onto alpha-ketoisovalerate to form ketopantoate.</text>
</comment>
<reference evidence="12" key="1">
    <citation type="journal article" date="2010" name="Int. J. Syst. Evol. Microbiol.">
        <title>Porticoccus litoralis gen. nov., sp. nov., a gammaproteobacterium isolated from the Yellow Sea.</title>
        <authorList>
            <person name="Oh H.M."/>
            <person name="Kim H."/>
            <person name="Kim K.M."/>
            <person name="Min G.S."/>
            <person name="Cho J.C."/>
        </authorList>
    </citation>
    <scope>NUCLEOTIDE SEQUENCE</scope>
    <source>
        <strain evidence="12">DSM 25064</strain>
    </source>
</reference>
<comment type="cofactor">
    <cofactor evidence="8 11">
        <name>Mg(2+)</name>
        <dbReference type="ChEBI" id="CHEBI:18420"/>
    </cofactor>
    <text evidence="8 11">Binds 1 Mg(2+) ion per subunit.</text>
</comment>
<dbReference type="NCBIfam" id="TIGR00222">
    <property type="entry name" value="panB"/>
    <property type="match status" value="1"/>
</dbReference>
<dbReference type="InterPro" id="IPR040442">
    <property type="entry name" value="Pyrv_kinase-like_dom_sf"/>
</dbReference>
<proteinExistence type="inferred from homology"/>
<sequence>MKTVTIHTLRDLKSRGEKFPVITAYDASFSRLIEQVGIEVVLVGDSLGNVIQGQDSTVPVTMDDMAYHVSAVRRGNSKSLIIADLPFMAYASEEQAMMNAAELMQAGAHMVKLEGGAWLEHTVCLLAERGIPVCGHLGLTPQSVNKLGGYKVQGRDEQAAEMMLKDAKLLEQSGIDLLVLECVPAALAKQISEELSVPVIGIGAGADTDAQVLVIYDMLGLSPKVPKFSRNFLAETGSLEGALNAYAAAVRDGSFPGPEHGF</sequence>
<dbReference type="Proteomes" id="UP001178354">
    <property type="component" value="Unassembled WGS sequence"/>
</dbReference>
<dbReference type="GO" id="GO:0000287">
    <property type="term" value="F:magnesium ion binding"/>
    <property type="evidence" value="ECO:0007669"/>
    <property type="project" value="TreeGrafter"/>
</dbReference>
<feature type="active site" description="Proton acceptor" evidence="8 9">
    <location>
        <position position="181"/>
    </location>
</feature>
<keyword evidence="6 8" id="KW-0479">Metal-binding</keyword>
<protein>
    <recommendedName>
        <fullName evidence="8">3-methyl-2-oxobutanoate hydroxymethyltransferase</fullName>
        <ecNumber evidence="8">2.1.2.11</ecNumber>
    </recommendedName>
    <alternativeName>
        <fullName evidence="8">Ketopantoate hydroxymethyltransferase</fullName>
        <shortName evidence="8">KPHMT</shortName>
    </alternativeName>
</protein>
<dbReference type="EC" id="2.1.2.11" evidence="8"/>
<dbReference type="GO" id="GO:0005737">
    <property type="term" value="C:cytoplasm"/>
    <property type="evidence" value="ECO:0007669"/>
    <property type="project" value="UniProtKB-SubCell"/>
</dbReference>
<organism evidence="12 13">
    <name type="scientific">Porticoccus litoralis</name>
    <dbReference type="NCBI Taxonomy" id="434086"/>
    <lineage>
        <taxon>Bacteria</taxon>
        <taxon>Pseudomonadati</taxon>
        <taxon>Pseudomonadota</taxon>
        <taxon>Gammaproteobacteria</taxon>
        <taxon>Cellvibrionales</taxon>
        <taxon>Porticoccaceae</taxon>
        <taxon>Porticoccus</taxon>
    </lineage>
</organism>
<comment type="subunit">
    <text evidence="3 8">Homodecamer; pentamer of dimers.</text>
</comment>
<dbReference type="FunFam" id="3.20.20.60:FF:000003">
    <property type="entry name" value="3-methyl-2-oxobutanoate hydroxymethyltransferase"/>
    <property type="match status" value="1"/>
</dbReference>
<comment type="subcellular location">
    <subcellularLocation>
        <location evidence="8">Cytoplasm</location>
    </subcellularLocation>
</comment>
<accession>A0AAW8B1E5</accession>